<dbReference type="AlphaFoldDB" id="A0AAV7MV77"/>
<accession>A0AAV7MV77</accession>
<proteinExistence type="predicted"/>
<comment type="caution">
    <text evidence="1">The sequence shown here is derived from an EMBL/GenBank/DDBJ whole genome shotgun (WGS) entry which is preliminary data.</text>
</comment>
<keyword evidence="2" id="KW-1185">Reference proteome</keyword>
<reference evidence="1" key="1">
    <citation type="journal article" date="2022" name="bioRxiv">
        <title>Sequencing and chromosome-scale assembly of the giantPleurodeles waltlgenome.</title>
        <authorList>
            <person name="Brown T."/>
            <person name="Elewa A."/>
            <person name="Iarovenko S."/>
            <person name="Subramanian E."/>
            <person name="Araus A.J."/>
            <person name="Petzold A."/>
            <person name="Susuki M."/>
            <person name="Suzuki K.-i.T."/>
            <person name="Hayashi T."/>
            <person name="Toyoda A."/>
            <person name="Oliveira C."/>
            <person name="Osipova E."/>
            <person name="Leigh N.D."/>
            <person name="Simon A."/>
            <person name="Yun M.H."/>
        </authorList>
    </citation>
    <scope>NUCLEOTIDE SEQUENCE</scope>
    <source>
        <strain evidence="1">20211129_DDA</strain>
        <tissue evidence="1">Liver</tissue>
    </source>
</reference>
<evidence type="ECO:0000313" key="2">
    <source>
        <dbReference type="Proteomes" id="UP001066276"/>
    </source>
</evidence>
<gene>
    <name evidence="1" type="ORF">NDU88_001637</name>
</gene>
<sequence length="158" mass="17393">MTLGYTGERHVLKGPGTVFVTSPVSYRLFSPALLCPRALRIAQIKALIGDGGSARQPPITGPLYTSSAPWRLLSHQRPTSSLALTEHAVAFILQINRSLKFRAALLTSLPPVYSLGLDLECGLRHYVRNSFRARAFFDTKEDFTAGVLRRSRPLVTSV</sequence>
<organism evidence="1 2">
    <name type="scientific">Pleurodeles waltl</name>
    <name type="common">Iberian ribbed newt</name>
    <dbReference type="NCBI Taxonomy" id="8319"/>
    <lineage>
        <taxon>Eukaryota</taxon>
        <taxon>Metazoa</taxon>
        <taxon>Chordata</taxon>
        <taxon>Craniata</taxon>
        <taxon>Vertebrata</taxon>
        <taxon>Euteleostomi</taxon>
        <taxon>Amphibia</taxon>
        <taxon>Batrachia</taxon>
        <taxon>Caudata</taxon>
        <taxon>Salamandroidea</taxon>
        <taxon>Salamandridae</taxon>
        <taxon>Pleurodelinae</taxon>
        <taxon>Pleurodeles</taxon>
    </lineage>
</organism>
<evidence type="ECO:0000313" key="1">
    <source>
        <dbReference type="EMBL" id="KAJ1104225.1"/>
    </source>
</evidence>
<name>A0AAV7MV77_PLEWA</name>
<dbReference type="Proteomes" id="UP001066276">
    <property type="component" value="Chromosome 9"/>
</dbReference>
<protein>
    <submittedName>
        <fullName evidence="1">Uncharacterized protein</fullName>
    </submittedName>
</protein>
<dbReference type="EMBL" id="JANPWB010000013">
    <property type="protein sequence ID" value="KAJ1104225.1"/>
    <property type="molecule type" value="Genomic_DNA"/>
</dbReference>